<dbReference type="SUPFAM" id="SSF52540">
    <property type="entry name" value="P-loop containing nucleoside triphosphate hydrolases"/>
    <property type="match status" value="1"/>
</dbReference>
<dbReference type="AlphaFoldDB" id="A0A3B1A539"/>
<dbReference type="EMBL" id="UOFQ01000086">
    <property type="protein sequence ID" value="VAW88026.1"/>
    <property type="molecule type" value="Genomic_DNA"/>
</dbReference>
<organism evidence="1">
    <name type="scientific">hydrothermal vent metagenome</name>
    <dbReference type="NCBI Taxonomy" id="652676"/>
    <lineage>
        <taxon>unclassified sequences</taxon>
        <taxon>metagenomes</taxon>
        <taxon>ecological metagenomes</taxon>
    </lineage>
</organism>
<sequence>ENYQFNIALTDRYIVATELLGATPLILLNKCDLASAATVARMEQAIRSIKTLVTPRS</sequence>
<feature type="non-terminal residue" evidence="1">
    <location>
        <position position="1"/>
    </location>
</feature>
<proteinExistence type="predicted"/>
<protein>
    <submittedName>
        <fullName evidence="1">Uncharacterized protein</fullName>
    </submittedName>
</protein>
<dbReference type="InterPro" id="IPR027417">
    <property type="entry name" value="P-loop_NTPase"/>
</dbReference>
<name>A0A3B1A539_9ZZZZ</name>
<accession>A0A3B1A539</accession>
<dbReference type="Gene3D" id="3.40.50.300">
    <property type="entry name" value="P-loop containing nucleotide triphosphate hydrolases"/>
    <property type="match status" value="1"/>
</dbReference>
<evidence type="ECO:0000313" key="1">
    <source>
        <dbReference type="EMBL" id="VAW88026.1"/>
    </source>
</evidence>
<reference evidence="1" key="1">
    <citation type="submission" date="2018-06" db="EMBL/GenBank/DDBJ databases">
        <authorList>
            <person name="Zhirakovskaya E."/>
        </authorList>
    </citation>
    <scope>NUCLEOTIDE SEQUENCE</scope>
</reference>
<gene>
    <name evidence="1" type="ORF">MNBD_GAMMA17-1363</name>
</gene>